<feature type="domain" description="N-(5'phosphoribosyl) anthranilate isomerase (PRAI)" evidence="10">
    <location>
        <begin position="4"/>
        <end position="208"/>
    </location>
</feature>
<dbReference type="Pfam" id="PF00697">
    <property type="entry name" value="PRAI"/>
    <property type="match status" value="1"/>
</dbReference>
<evidence type="ECO:0000256" key="9">
    <source>
        <dbReference type="HAMAP-Rule" id="MF_00135"/>
    </source>
</evidence>
<evidence type="ECO:0000313" key="12">
    <source>
        <dbReference type="Proteomes" id="UP000316714"/>
    </source>
</evidence>
<protein>
    <recommendedName>
        <fullName evidence="4 9">N-(5'-phosphoribosyl)anthranilate isomerase</fullName>
        <shortName evidence="9">PRAI</shortName>
        <ecNumber evidence="3 9">5.3.1.24</ecNumber>
    </recommendedName>
</protein>
<evidence type="ECO:0000256" key="5">
    <source>
        <dbReference type="ARBA" id="ARBA00022605"/>
    </source>
</evidence>
<reference evidence="11 12" key="1">
    <citation type="submission" date="2019-02" db="EMBL/GenBank/DDBJ databases">
        <title>Deep-cultivation of Planctomycetes and their phenomic and genomic characterization uncovers novel biology.</title>
        <authorList>
            <person name="Wiegand S."/>
            <person name="Jogler M."/>
            <person name="Boedeker C."/>
            <person name="Pinto D."/>
            <person name="Vollmers J."/>
            <person name="Rivas-Marin E."/>
            <person name="Kohn T."/>
            <person name="Peeters S.H."/>
            <person name="Heuer A."/>
            <person name="Rast P."/>
            <person name="Oberbeckmann S."/>
            <person name="Bunk B."/>
            <person name="Jeske O."/>
            <person name="Meyerdierks A."/>
            <person name="Storesund J.E."/>
            <person name="Kallscheuer N."/>
            <person name="Luecker S."/>
            <person name="Lage O.M."/>
            <person name="Pohl T."/>
            <person name="Merkel B.J."/>
            <person name="Hornburger P."/>
            <person name="Mueller R.-W."/>
            <person name="Bruemmer F."/>
            <person name="Labrenz M."/>
            <person name="Spormann A.M."/>
            <person name="Op Den Camp H."/>
            <person name="Overmann J."/>
            <person name="Amann R."/>
            <person name="Jetten M.S.M."/>
            <person name="Mascher T."/>
            <person name="Medema M.H."/>
            <person name="Devos D.P."/>
            <person name="Kaster A.-K."/>
            <person name="Ovreas L."/>
            <person name="Rohde M."/>
            <person name="Galperin M.Y."/>
            <person name="Jogler C."/>
        </authorList>
    </citation>
    <scope>NUCLEOTIDE SEQUENCE [LARGE SCALE GENOMIC DNA]</scope>
    <source>
        <strain evidence="11 12">KOR34</strain>
    </source>
</reference>
<keyword evidence="12" id="KW-1185">Reference proteome</keyword>
<dbReference type="EC" id="5.3.1.24" evidence="3 9"/>
<comment type="pathway">
    <text evidence="2 9">Amino-acid biosynthesis; L-tryptophan biosynthesis; L-tryptophan from chorismate: step 3/5.</text>
</comment>
<dbReference type="Gene3D" id="3.20.20.70">
    <property type="entry name" value="Aldolase class I"/>
    <property type="match status" value="1"/>
</dbReference>
<dbReference type="OrthoDB" id="9786954at2"/>
<gene>
    <name evidence="9 11" type="primary">trpF</name>
    <name evidence="11" type="ORF">KOR34_31120</name>
</gene>
<evidence type="ECO:0000256" key="1">
    <source>
        <dbReference type="ARBA" id="ARBA00001164"/>
    </source>
</evidence>
<dbReference type="InterPro" id="IPR001240">
    <property type="entry name" value="PRAI_dom"/>
</dbReference>
<proteinExistence type="inferred from homology"/>
<comment type="similarity">
    <text evidence="9">Belongs to the TrpF family.</text>
</comment>
<keyword evidence="6 9" id="KW-0822">Tryptophan biosynthesis</keyword>
<dbReference type="CDD" id="cd00405">
    <property type="entry name" value="PRAI"/>
    <property type="match status" value="1"/>
</dbReference>
<dbReference type="Proteomes" id="UP000316714">
    <property type="component" value="Unassembled WGS sequence"/>
</dbReference>
<dbReference type="InterPro" id="IPR044643">
    <property type="entry name" value="TrpF_fam"/>
</dbReference>
<dbReference type="HAMAP" id="MF_00135">
    <property type="entry name" value="PRAI"/>
    <property type="match status" value="1"/>
</dbReference>
<keyword evidence="5 9" id="KW-0028">Amino-acid biosynthesis</keyword>
<organism evidence="11 12">
    <name type="scientific">Posidoniimonas corsicana</name>
    <dbReference type="NCBI Taxonomy" id="1938618"/>
    <lineage>
        <taxon>Bacteria</taxon>
        <taxon>Pseudomonadati</taxon>
        <taxon>Planctomycetota</taxon>
        <taxon>Planctomycetia</taxon>
        <taxon>Pirellulales</taxon>
        <taxon>Lacipirellulaceae</taxon>
        <taxon>Posidoniimonas</taxon>
    </lineage>
</organism>
<keyword evidence="7 9" id="KW-0057">Aromatic amino acid biosynthesis</keyword>
<evidence type="ECO:0000256" key="2">
    <source>
        <dbReference type="ARBA" id="ARBA00004664"/>
    </source>
</evidence>
<dbReference type="GO" id="GO:0004640">
    <property type="term" value="F:phosphoribosylanthranilate isomerase activity"/>
    <property type="evidence" value="ECO:0007669"/>
    <property type="project" value="UniProtKB-UniRule"/>
</dbReference>
<evidence type="ECO:0000256" key="3">
    <source>
        <dbReference type="ARBA" id="ARBA00012572"/>
    </source>
</evidence>
<evidence type="ECO:0000256" key="4">
    <source>
        <dbReference type="ARBA" id="ARBA00022272"/>
    </source>
</evidence>
<dbReference type="InterPro" id="IPR011060">
    <property type="entry name" value="RibuloseP-bd_barrel"/>
</dbReference>
<accession>A0A5C5VHN4</accession>
<sequence>MFRVKVCGVTTLDDAAMVADAGADAIGLNFYAKSPRCVTPEFAAQVRDRLGDRVQRIGLFVNEPPERIGQLADECGFTAIQLHGDEPLSMVAELRPWPVVLARRLAGPNTAVFAEELAALPADALPAALLVDAAVPGHYGGSGQQADWQALTDHDQWRRGVPLILAGGLRPYNVAQAVAAVRPHGVDTASGVESSPGVKDPRLTGQFVAAARRALGIGAL</sequence>
<evidence type="ECO:0000256" key="7">
    <source>
        <dbReference type="ARBA" id="ARBA00023141"/>
    </source>
</evidence>
<evidence type="ECO:0000313" key="11">
    <source>
        <dbReference type="EMBL" id="TWT38144.1"/>
    </source>
</evidence>
<comment type="caution">
    <text evidence="11">The sequence shown here is derived from an EMBL/GenBank/DDBJ whole genome shotgun (WGS) entry which is preliminary data.</text>
</comment>
<evidence type="ECO:0000256" key="8">
    <source>
        <dbReference type="ARBA" id="ARBA00023235"/>
    </source>
</evidence>
<dbReference type="UniPathway" id="UPA00035">
    <property type="reaction ID" value="UER00042"/>
</dbReference>
<dbReference type="AlphaFoldDB" id="A0A5C5VHN4"/>
<dbReference type="EMBL" id="SIHJ01000001">
    <property type="protein sequence ID" value="TWT38144.1"/>
    <property type="molecule type" value="Genomic_DNA"/>
</dbReference>
<dbReference type="PANTHER" id="PTHR42894:SF1">
    <property type="entry name" value="N-(5'-PHOSPHORIBOSYL)ANTHRANILATE ISOMERASE"/>
    <property type="match status" value="1"/>
</dbReference>
<name>A0A5C5VHN4_9BACT</name>
<dbReference type="InterPro" id="IPR013785">
    <property type="entry name" value="Aldolase_TIM"/>
</dbReference>
<evidence type="ECO:0000259" key="10">
    <source>
        <dbReference type="Pfam" id="PF00697"/>
    </source>
</evidence>
<evidence type="ECO:0000256" key="6">
    <source>
        <dbReference type="ARBA" id="ARBA00022822"/>
    </source>
</evidence>
<dbReference type="SUPFAM" id="SSF51366">
    <property type="entry name" value="Ribulose-phoshate binding barrel"/>
    <property type="match status" value="1"/>
</dbReference>
<keyword evidence="8 9" id="KW-0413">Isomerase</keyword>
<comment type="catalytic activity">
    <reaction evidence="1 9">
        <text>N-(5-phospho-beta-D-ribosyl)anthranilate = 1-(2-carboxyphenylamino)-1-deoxy-D-ribulose 5-phosphate</text>
        <dbReference type="Rhea" id="RHEA:21540"/>
        <dbReference type="ChEBI" id="CHEBI:18277"/>
        <dbReference type="ChEBI" id="CHEBI:58613"/>
        <dbReference type="EC" id="5.3.1.24"/>
    </reaction>
</comment>
<dbReference type="GO" id="GO:0000162">
    <property type="term" value="P:L-tryptophan biosynthetic process"/>
    <property type="evidence" value="ECO:0007669"/>
    <property type="project" value="UniProtKB-UniRule"/>
</dbReference>
<dbReference type="RefSeq" id="WP_146565450.1">
    <property type="nucleotide sequence ID" value="NZ_SIHJ01000001.1"/>
</dbReference>
<dbReference type="PANTHER" id="PTHR42894">
    <property type="entry name" value="N-(5'-PHOSPHORIBOSYL)ANTHRANILATE ISOMERASE"/>
    <property type="match status" value="1"/>
</dbReference>